<organism evidence="2">
    <name type="scientific">hydrothermal vent metagenome</name>
    <dbReference type="NCBI Taxonomy" id="652676"/>
    <lineage>
        <taxon>unclassified sequences</taxon>
        <taxon>metagenomes</taxon>
        <taxon>ecological metagenomes</taxon>
    </lineage>
</organism>
<dbReference type="AlphaFoldDB" id="A0A3B1D415"/>
<proteinExistence type="predicted"/>
<name>A0A3B1D415_9ZZZZ</name>
<reference evidence="2" key="1">
    <citation type="submission" date="2018-06" db="EMBL/GenBank/DDBJ databases">
        <authorList>
            <person name="Zhirakovskaya E."/>
        </authorList>
    </citation>
    <scope>NUCLEOTIDE SEQUENCE</scope>
</reference>
<evidence type="ECO:0000313" key="2">
    <source>
        <dbReference type="EMBL" id="VAX36909.1"/>
    </source>
</evidence>
<keyword evidence="1" id="KW-0472">Membrane</keyword>
<feature type="transmembrane region" description="Helical" evidence="1">
    <location>
        <begin position="20"/>
        <end position="41"/>
    </location>
</feature>
<accession>A0A3B1D415</accession>
<protein>
    <submittedName>
        <fullName evidence="2">Uncharacterized protein</fullName>
    </submittedName>
</protein>
<sequence>QCLPTLVVTTKESGHWKWAALQLGWMSGLAYVSAMVVFQVLRG</sequence>
<dbReference type="EMBL" id="UOGK01000084">
    <property type="protein sequence ID" value="VAX36909.1"/>
    <property type="molecule type" value="Genomic_DNA"/>
</dbReference>
<gene>
    <name evidence="2" type="ORF">MNBD_PLANCTO03-545</name>
</gene>
<evidence type="ECO:0000256" key="1">
    <source>
        <dbReference type="SAM" id="Phobius"/>
    </source>
</evidence>
<keyword evidence="1" id="KW-0812">Transmembrane</keyword>
<feature type="non-terminal residue" evidence="2">
    <location>
        <position position="1"/>
    </location>
</feature>
<keyword evidence="1" id="KW-1133">Transmembrane helix</keyword>